<feature type="compositionally biased region" description="Low complexity" evidence="1">
    <location>
        <begin position="302"/>
        <end position="332"/>
    </location>
</feature>
<feature type="region of interest" description="Disordered" evidence="1">
    <location>
        <begin position="240"/>
        <end position="350"/>
    </location>
</feature>
<dbReference type="OrthoDB" id="5986259at2759"/>
<evidence type="ECO:0000256" key="1">
    <source>
        <dbReference type="SAM" id="MobiDB-lite"/>
    </source>
</evidence>
<evidence type="ECO:0000313" key="4">
    <source>
        <dbReference type="EnsemblMetazoa" id="CLYHEMP019705.1"/>
    </source>
</evidence>
<feature type="signal peptide" evidence="2">
    <location>
        <begin position="1"/>
        <end position="17"/>
    </location>
</feature>
<accession>A0A7M5XAB9</accession>
<dbReference type="SUPFAM" id="SSF53300">
    <property type="entry name" value="vWA-like"/>
    <property type="match status" value="1"/>
</dbReference>
<dbReference type="PANTHER" id="PTHR24020:SF20">
    <property type="entry name" value="PH DOMAIN-CONTAINING PROTEIN"/>
    <property type="match status" value="1"/>
</dbReference>
<dbReference type="InterPro" id="IPR036465">
    <property type="entry name" value="vWFA_dom_sf"/>
</dbReference>
<keyword evidence="2" id="KW-0732">Signal</keyword>
<proteinExistence type="predicted"/>
<organism evidence="4 5">
    <name type="scientific">Clytia hemisphaerica</name>
    <dbReference type="NCBI Taxonomy" id="252671"/>
    <lineage>
        <taxon>Eukaryota</taxon>
        <taxon>Metazoa</taxon>
        <taxon>Cnidaria</taxon>
        <taxon>Hydrozoa</taxon>
        <taxon>Hydroidolina</taxon>
        <taxon>Leptothecata</taxon>
        <taxon>Obeliida</taxon>
        <taxon>Clytiidae</taxon>
        <taxon>Clytia</taxon>
    </lineage>
</organism>
<dbReference type="PANTHER" id="PTHR24020">
    <property type="entry name" value="COLLAGEN ALPHA"/>
    <property type="match status" value="1"/>
</dbReference>
<dbReference type="AlphaFoldDB" id="A0A7M5XAB9"/>
<feature type="compositionally biased region" description="Low complexity" evidence="1">
    <location>
        <begin position="263"/>
        <end position="284"/>
    </location>
</feature>
<sequence>MRGLIILLACVVNFTFASHGSHGYKASDACTTFSEFALVLDESKSIQPDDWKAVKNFASEIIQTVGISAAGNRAGIASFSDEARIRITCKEHDNTKDFEKAIEGLNQTGDYTNMEDGLIKGKSLLEKGSGCGERPSVFSKVLVILSDGIPNKRPRGSDGDGFDSLFQRAKEIRGDGTKIIAIGVGDEFEESKQQKRDFTGLGILRKITGSPMYVFTSQTFSQLTNSDFIKQVIDPICTDPLKTSVKPFPRTKPKPTQPGGGSKTKSPTTKPVTQDPTKATTKATEPASEPSTVKPNHRTKQTPKTPSTKKPTPTQKKPDTTKGPAPRPTTSKPGPPGPTEDPDTGICRCTGATESHFPALSLSVFDIEQFPGEARKDKLKAAITSIIKQRRQIKVLRAQYNGCKKSLRNMLLKTVKKFKDGTDLFLNIDECTAKAECKFPTWIMRLEQKKCKLEDELRWYEGTFGRIYDYGENAYQQLSGVWK</sequence>
<evidence type="ECO:0000259" key="3">
    <source>
        <dbReference type="PROSITE" id="PS50234"/>
    </source>
</evidence>
<evidence type="ECO:0000256" key="2">
    <source>
        <dbReference type="SAM" id="SignalP"/>
    </source>
</evidence>
<dbReference type="InterPro" id="IPR002035">
    <property type="entry name" value="VWF_A"/>
</dbReference>
<dbReference type="CDD" id="cd00198">
    <property type="entry name" value="vWFA"/>
    <property type="match status" value="1"/>
</dbReference>
<dbReference type="InterPro" id="IPR050525">
    <property type="entry name" value="ECM_Assembly_Org"/>
</dbReference>
<feature type="chain" id="PRO_5029642801" description="VWFA domain-containing protein" evidence="2">
    <location>
        <begin position="18"/>
        <end position="483"/>
    </location>
</feature>
<name>A0A7M5XAB9_9CNID</name>
<feature type="domain" description="VWFA" evidence="3">
    <location>
        <begin position="35"/>
        <end position="232"/>
    </location>
</feature>
<evidence type="ECO:0000313" key="5">
    <source>
        <dbReference type="Proteomes" id="UP000594262"/>
    </source>
</evidence>
<dbReference type="Gene3D" id="3.40.50.410">
    <property type="entry name" value="von Willebrand factor, type A domain"/>
    <property type="match status" value="1"/>
</dbReference>
<dbReference type="EnsemblMetazoa" id="CLYHEMT019705.1">
    <property type="protein sequence ID" value="CLYHEMP019705.1"/>
    <property type="gene ID" value="CLYHEMG019705"/>
</dbReference>
<keyword evidence="5" id="KW-1185">Reference proteome</keyword>
<dbReference type="Pfam" id="PF00092">
    <property type="entry name" value="VWA"/>
    <property type="match status" value="1"/>
</dbReference>
<protein>
    <recommendedName>
        <fullName evidence="3">VWFA domain-containing protein</fullName>
    </recommendedName>
</protein>
<dbReference type="SMART" id="SM00327">
    <property type="entry name" value="VWA"/>
    <property type="match status" value="1"/>
</dbReference>
<dbReference type="PROSITE" id="PS50234">
    <property type="entry name" value="VWFA"/>
    <property type="match status" value="1"/>
</dbReference>
<dbReference type="Proteomes" id="UP000594262">
    <property type="component" value="Unplaced"/>
</dbReference>
<reference evidence="4" key="1">
    <citation type="submission" date="2021-01" db="UniProtKB">
        <authorList>
            <consortium name="EnsemblMetazoa"/>
        </authorList>
    </citation>
    <scope>IDENTIFICATION</scope>
</reference>